<evidence type="ECO:0000313" key="3">
    <source>
        <dbReference type="Proteomes" id="UP001377567"/>
    </source>
</evidence>
<accession>A0AAV5RU50</accession>
<organism evidence="2 3">
    <name type="scientific">Maudiozyma humilis</name>
    <name type="common">Sour dough yeast</name>
    <name type="synonym">Kazachstania humilis</name>
    <dbReference type="NCBI Taxonomy" id="51915"/>
    <lineage>
        <taxon>Eukaryota</taxon>
        <taxon>Fungi</taxon>
        <taxon>Dikarya</taxon>
        <taxon>Ascomycota</taxon>
        <taxon>Saccharomycotina</taxon>
        <taxon>Saccharomycetes</taxon>
        <taxon>Saccharomycetales</taxon>
        <taxon>Saccharomycetaceae</taxon>
        <taxon>Maudiozyma</taxon>
    </lineage>
</organism>
<proteinExistence type="predicted"/>
<evidence type="ECO:0000313" key="2">
    <source>
        <dbReference type="EMBL" id="GMM54933.1"/>
    </source>
</evidence>
<dbReference type="EMBL" id="BTGD01000003">
    <property type="protein sequence ID" value="GMM54933.1"/>
    <property type="molecule type" value="Genomic_DNA"/>
</dbReference>
<name>A0AAV5RU50_MAUHU</name>
<dbReference type="Proteomes" id="UP001377567">
    <property type="component" value="Unassembled WGS sequence"/>
</dbReference>
<keyword evidence="3" id="KW-1185">Reference proteome</keyword>
<evidence type="ECO:0000256" key="1">
    <source>
        <dbReference type="SAM" id="MobiDB-lite"/>
    </source>
</evidence>
<dbReference type="AlphaFoldDB" id="A0AAV5RU50"/>
<protein>
    <submittedName>
        <fullName evidence="2">Uncharacterized protein</fullName>
    </submittedName>
</protein>
<gene>
    <name evidence="2" type="ORF">DAKH74_015490</name>
</gene>
<feature type="compositionally biased region" description="Basic and acidic residues" evidence="1">
    <location>
        <begin position="54"/>
        <end position="65"/>
    </location>
</feature>
<comment type="caution">
    <text evidence="2">The sequence shown here is derived from an EMBL/GenBank/DDBJ whole genome shotgun (WGS) entry which is preliminary data.</text>
</comment>
<feature type="region of interest" description="Disordered" evidence="1">
    <location>
        <begin position="41"/>
        <end position="65"/>
    </location>
</feature>
<sequence length="65" mass="7397">MKPENISLKSATAYTLLNSRENASELFHLADRSAVAGWTVDPARKQQTQQDLQQRLDKLKAEQQK</sequence>
<reference evidence="2 3" key="1">
    <citation type="journal article" date="2023" name="Elife">
        <title>Identification of key yeast species and microbe-microbe interactions impacting larval growth of Drosophila in the wild.</title>
        <authorList>
            <person name="Mure A."/>
            <person name="Sugiura Y."/>
            <person name="Maeda R."/>
            <person name="Honda K."/>
            <person name="Sakurai N."/>
            <person name="Takahashi Y."/>
            <person name="Watada M."/>
            <person name="Katoh T."/>
            <person name="Gotoh A."/>
            <person name="Gotoh Y."/>
            <person name="Taniguchi I."/>
            <person name="Nakamura K."/>
            <person name="Hayashi T."/>
            <person name="Katayama T."/>
            <person name="Uemura T."/>
            <person name="Hattori Y."/>
        </authorList>
    </citation>
    <scope>NUCLEOTIDE SEQUENCE [LARGE SCALE GENOMIC DNA]</scope>
    <source>
        <strain evidence="2 3">KH-74</strain>
    </source>
</reference>